<evidence type="ECO:0000313" key="3">
    <source>
        <dbReference type="Proteomes" id="UP001146468"/>
    </source>
</evidence>
<dbReference type="PANTHER" id="PTHR37314:SF4">
    <property type="entry name" value="UPF0700 TRANSMEMBRANE PROTEIN YOAK"/>
    <property type="match status" value="1"/>
</dbReference>
<keyword evidence="1" id="KW-0812">Transmembrane</keyword>
<feature type="transmembrane region" description="Helical" evidence="1">
    <location>
        <begin position="96"/>
        <end position="114"/>
    </location>
</feature>
<dbReference type="PANTHER" id="PTHR37314">
    <property type="entry name" value="SLR0142 PROTEIN"/>
    <property type="match status" value="1"/>
</dbReference>
<keyword evidence="1" id="KW-1133">Transmembrane helix</keyword>
<dbReference type="Proteomes" id="UP001146468">
    <property type="component" value="Unassembled WGS sequence"/>
</dbReference>
<feature type="transmembrane region" description="Helical" evidence="1">
    <location>
        <begin position="159"/>
        <end position="187"/>
    </location>
</feature>
<feature type="transmembrane region" description="Helical" evidence="1">
    <location>
        <begin position="199"/>
        <end position="216"/>
    </location>
</feature>
<keyword evidence="3" id="KW-1185">Reference proteome</keyword>
<name>A0A9X3LUB1_9CORY</name>
<protein>
    <submittedName>
        <fullName evidence="2">DUF1275 domain-containing protein</fullName>
    </submittedName>
</protein>
<gene>
    <name evidence="2" type="ORF">L8U60_06750</name>
</gene>
<proteinExistence type="predicted"/>
<reference evidence="2" key="1">
    <citation type="submission" date="2022-02" db="EMBL/GenBank/DDBJ databases">
        <title>Corynebacterium sp. from urogenital microbiome.</title>
        <authorList>
            <person name="Cappelli E.A."/>
            <person name="Ribeiro T.G."/>
            <person name="Peixe L."/>
        </authorList>
    </citation>
    <scope>NUCLEOTIDE SEQUENCE</scope>
    <source>
        <strain evidence="2">C8Ua_172</strain>
    </source>
</reference>
<sequence length="228" mass="24505">MSAMRDYRRGEHALAIYLSSITGFVDTIGFMYLGGYFLSFMSGNTTRLTAAANASQWDVVAIAGGLMLTFLAGVAAGAFISQLGQRYLPRTRTREAVLLFVCAMSGVSSLLLVLGHERASVYFLAFTVGAMNSTFERGGEVSISLTYMTGTLVKMAQRFVAALFGGPHSAWLMNFALWSSLACGALLGGRCYVVFGLKSIWVVTALLCAGTAAALINRHRRRVRGLPV</sequence>
<comment type="caution">
    <text evidence="2">The sequence shown here is derived from an EMBL/GenBank/DDBJ whole genome shotgun (WGS) entry which is preliminary data.</text>
</comment>
<organism evidence="2 3">
    <name type="scientific">Corynebacterium meitnerae</name>
    <dbReference type="NCBI Taxonomy" id="2913498"/>
    <lineage>
        <taxon>Bacteria</taxon>
        <taxon>Bacillati</taxon>
        <taxon>Actinomycetota</taxon>
        <taxon>Actinomycetes</taxon>
        <taxon>Mycobacteriales</taxon>
        <taxon>Corynebacteriaceae</taxon>
        <taxon>Corynebacterium</taxon>
    </lineage>
</organism>
<dbReference type="RefSeq" id="WP_269965605.1">
    <property type="nucleotide sequence ID" value="NZ_JAKMUS010000009.1"/>
</dbReference>
<accession>A0A9X3LUB1</accession>
<evidence type="ECO:0000256" key="1">
    <source>
        <dbReference type="SAM" id="Phobius"/>
    </source>
</evidence>
<keyword evidence="1" id="KW-0472">Membrane</keyword>
<dbReference type="InterPro" id="IPR010699">
    <property type="entry name" value="DUF1275"/>
</dbReference>
<evidence type="ECO:0000313" key="2">
    <source>
        <dbReference type="EMBL" id="MCZ9294182.1"/>
    </source>
</evidence>
<dbReference type="EMBL" id="JAKMUS010000009">
    <property type="protein sequence ID" value="MCZ9294182.1"/>
    <property type="molecule type" value="Genomic_DNA"/>
</dbReference>
<feature type="transmembrane region" description="Helical" evidence="1">
    <location>
        <begin position="12"/>
        <end position="39"/>
    </location>
</feature>
<dbReference type="Pfam" id="PF06912">
    <property type="entry name" value="DUF1275"/>
    <property type="match status" value="1"/>
</dbReference>
<feature type="transmembrane region" description="Helical" evidence="1">
    <location>
        <begin position="59"/>
        <end position="84"/>
    </location>
</feature>
<dbReference type="AlphaFoldDB" id="A0A9X3LUB1"/>